<sequence length="40" mass="4174">MSEGRCAGPFTASAHVLIHLNLPSSGCLSKTMCVIDALLE</sequence>
<protein>
    <submittedName>
        <fullName evidence="1">Uncharacterized protein</fullName>
    </submittedName>
</protein>
<accession>A0A381TU04</accession>
<evidence type="ECO:0000313" key="1">
    <source>
        <dbReference type="EMBL" id="SVA19506.1"/>
    </source>
</evidence>
<organism evidence="1">
    <name type="scientific">marine metagenome</name>
    <dbReference type="NCBI Taxonomy" id="408172"/>
    <lineage>
        <taxon>unclassified sequences</taxon>
        <taxon>metagenomes</taxon>
        <taxon>ecological metagenomes</taxon>
    </lineage>
</organism>
<reference evidence="1" key="1">
    <citation type="submission" date="2018-05" db="EMBL/GenBank/DDBJ databases">
        <authorList>
            <person name="Lanie J.A."/>
            <person name="Ng W.-L."/>
            <person name="Kazmierczak K.M."/>
            <person name="Andrzejewski T.M."/>
            <person name="Davidsen T.M."/>
            <person name="Wayne K.J."/>
            <person name="Tettelin H."/>
            <person name="Glass J.I."/>
            <person name="Rusch D."/>
            <person name="Podicherti R."/>
            <person name="Tsui H.-C.T."/>
            <person name="Winkler M.E."/>
        </authorList>
    </citation>
    <scope>NUCLEOTIDE SEQUENCE</scope>
</reference>
<name>A0A381TU04_9ZZZZ</name>
<gene>
    <name evidence="1" type="ORF">METZ01_LOCUS72360</name>
</gene>
<proteinExistence type="predicted"/>
<dbReference type="AlphaFoldDB" id="A0A381TU04"/>
<dbReference type="EMBL" id="UINC01005163">
    <property type="protein sequence ID" value="SVA19506.1"/>
    <property type="molecule type" value="Genomic_DNA"/>
</dbReference>